<accession>A0A2I6UG62</accession>
<reference evidence="1 2" key="1">
    <citation type="submission" date="2017-07" db="EMBL/GenBank/DDBJ databases">
        <title>Characterization of ecologically diverse viruses infecting co-occurring strains of cosmopolitan hyperhalophilic Bacteroidetes.</title>
        <authorList>
            <person name="Villamor J."/>
            <person name="Ramos-Barbero M.D."/>
            <person name="Gonzalez-Torres P."/>
            <person name="Gabaldon T."/>
            <person name="Rollesso-Mora R."/>
            <person name="Meseguer I."/>
            <person name="Martinez-Garcia M."/>
            <person name="Santos F."/>
            <person name="Anton J."/>
        </authorList>
    </citation>
    <scope>NUCLEOTIDE SEQUENCE [LARGE SCALE GENOMIC DNA]</scope>
</reference>
<dbReference type="EMBL" id="MF580956">
    <property type="protein sequence ID" value="AUO78983.1"/>
    <property type="molecule type" value="Genomic_DNA"/>
</dbReference>
<evidence type="ECO:0000313" key="1">
    <source>
        <dbReference type="EMBL" id="AUO78983.1"/>
    </source>
</evidence>
<protein>
    <submittedName>
        <fullName evidence="1">Uncharacterized protein</fullName>
    </submittedName>
</protein>
<dbReference type="GeneID" id="40236194"/>
<sequence>MYHGHTEKQRREAHLALTLAEFFTPKGVLETPKTGYEMILGPDGVGMQLVGIDDGREGMRFWSRSEGASAFELEDIVPFTLVLRQLTNESELSWAEWQSRGLDLHLVFINAMMLNTAAFALTHGYDNSGFPLADTINVSQSLNG</sequence>
<dbReference type="RefSeq" id="YP_009639402.1">
    <property type="nucleotide sequence ID" value="NC_042349.1"/>
</dbReference>
<evidence type="ECO:0000313" key="2">
    <source>
        <dbReference type="Proteomes" id="UP000241693"/>
    </source>
</evidence>
<dbReference type="Proteomes" id="UP000241693">
    <property type="component" value="Segment"/>
</dbReference>
<proteinExistence type="predicted"/>
<dbReference type="KEGG" id="vg:40236194"/>
<name>A0A2I6UG62_9CAUD</name>
<keyword evidence="2" id="KW-1185">Reference proteome</keyword>
<organism evidence="1 2">
    <name type="scientific">Salinibacter phage M8CC-19</name>
    <dbReference type="NCBI Taxonomy" id="2681613"/>
    <lineage>
        <taxon>Viruses</taxon>
        <taxon>Duplodnaviria</taxon>
        <taxon>Heunggongvirae</taxon>
        <taxon>Uroviricota</taxon>
        <taxon>Caudoviricetes</taxon>
        <taxon>Kryptosalinivirus</taxon>
        <taxon>Kryptosalinivirus M8CC19</taxon>
    </lineage>
</organism>